<dbReference type="OrthoDB" id="9787617at2"/>
<dbReference type="PANTHER" id="PTHR12526">
    <property type="entry name" value="GLYCOSYLTRANSFERASE"/>
    <property type="match status" value="1"/>
</dbReference>
<reference evidence="3 4" key="1">
    <citation type="submission" date="2007-03" db="EMBL/GenBank/DDBJ databases">
        <authorList>
            <person name="Stal L."/>
            <person name="Ferriera S."/>
            <person name="Johnson J."/>
            <person name="Kravitz S."/>
            <person name="Beeson K."/>
            <person name="Sutton G."/>
            <person name="Rogers Y.-H."/>
            <person name="Friedman R."/>
            <person name="Frazier M."/>
            <person name="Venter J.C."/>
        </authorList>
    </citation>
    <scope>NUCLEOTIDE SEQUENCE [LARGE SCALE GENOMIC DNA]</scope>
    <source>
        <strain evidence="3 4">CCY0110</strain>
    </source>
</reference>
<dbReference type="SUPFAM" id="SSF53756">
    <property type="entry name" value="UDP-Glycosyltransferase/glycogen phosphorylase"/>
    <property type="match status" value="1"/>
</dbReference>
<sequence>MVKKKQKVSIYLPQFYNGGIEKVMMNLAESLIEKGIEIDFVVNNIGFDLVASACPPEARIIELKPPNFISRLPKLIEYLNREKPTVLLSACHYTNEIAIVAKYFLKRQTRIIVSVHTAISLESSNYSFLSSRGLVPLAIKLLYRWADGIVTVSEGVKKDIINITNLSSKKMTTIYNPVITPQIFDKAKEPLNHPWFQADEPPVILTAGRLEEQKNYSMLIQAFAQVKKKVNARLVILGEGSQRSALTSLISELGLQNDILMPGFIKNPYPYIARAKVLVLSSNWEDLGNVLVEAMALGTPVISTDCPYGPSEILQQGRYGEFIPMNNLEAMIQAMLRVLHGNQKYVDSEWLKQFTIEESVQNYMAVLGIDA</sequence>
<dbReference type="InterPro" id="IPR001296">
    <property type="entry name" value="Glyco_trans_1"/>
</dbReference>
<feature type="domain" description="Glycosyltransferase subfamily 4-like N-terminal" evidence="2">
    <location>
        <begin position="18"/>
        <end position="178"/>
    </location>
</feature>
<dbReference type="Pfam" id="PF00534">
    <property type="entry name" value="Glycos_transf_1"/>
    <property type="match status" value="1"/>
</dbReference>
<dbReference type="InterPro" id="IPR028098">
    <property type="entry name" value="Glyco_trans_4-like_N"/>
</dbReference>
<feature type="domain" description="Glycosyl transferase family 1" evidence="1">
    <location>
        <begin position="198"/>
        <end position="345"/>
    </location>
</feature>
<dbReference type="PANTHER" id="PTHR12526:SF630">
    <property type="entry name" value="GLYCOSYLTRANSFERASE"/>
    <property type="match status" value="1"/>
</dbReference>
<dbReference type="Proteomes" id="UP000003781">
    <property type="component" value="Unassembled WGS sequence"/>
</dbReference>
<dbReference type="Pfam" id="PF13439">
    <property type="entry name" value="Glyco_transf_4"/>
    <property type="match status" value="1"/>
</dbReference>
<dbReference type="GO" id="GO:0016757">
    <property type="term" value="F:glycosyltransferase activity"/>
    <property type="evidence" value="ECO:0007669"/>
    <property type="project" value="InterPro"/>
</dbReference>
<accession>A3IMA9</accession>
<evidence type="ECO:0000259" key="2">
    <source>
        <dbReference type="Pfam" id="PF13439"/>
    </source>
</evidence>
<comment type="caution">
    <text evidence="3">The sequence shown here is derived from an EMBL/GenBank/DDBJ whole genome shotgun (WGS) entry which is preliminary data.</text>
</comment>
<evidence type="ECO:0000313" key="3">
    <source>
        <dbReference type="EMBL" id="EAZ92278.1"/>
    </source>
</evidence>
<name>A3IMA9_9CHRO</name>
<keyword evidence="4" id="KW-1185">Reference proteome</keyword>
<dbReference type="eggNOG" id="COG0438">
    <property type="taxonomic scope" value="Bacteria"/>
</dbReference>
<gene>
    <name evidence="3" type="ORF">CY0110_28004</name>
</gene>
<proteinExistence type="predicted"/>
<dbReference type="RefSeq" id="WP_008274490.1">
    <property type="nucleotide sequence ID" value="NZ_AAXW01000007.1"/>
</dbReference>
<dbReference type="CDD" id="cd03811">
    <property type="entry name" value="GT4_GT28_WabH-like"/>
    <property type="match status" value="1"/>
</dbReference>
<evidence type="ECO:0000259" key="1">
    <source>
        <dbReference type="Pfam" id="PF00534"/>
    </source>
</evidence>
<dbReference type="AlphaFoldDB" id="A3IMA9"/>
<keyword evidence="3" id="KW-0808">Transferase</keyword>
<dbReference type="Gene3D" id="3.40.50.2000">
    <property type="entry name" value="Glycogen Phosphorylase B"/>
    <property type="match status" value="2"/>
</dbReference>
<protein>
    <submittedName>
        <fullName evidence="3">Glycosyl transferase group 1</fullName>
    </submittedName>
</protein>
<evidence type="ECO:0000313" key="4">
    <source>
        <dbReference type="Proteomes" id="UP000003781"/>
    </source>
</evidence>
<dbReference type="EMBL" id="AAXW01000007">
    <property type="protein sequence ID" value="EAZ92278.1"/>
    <property type="molecule type" value="Genomic_DNA"/>
</dbReference>
<organism evidence="3 4">
    <name type="scientific">Crocosphaera chwakensis CCY0110</name>
    <dbReference type="NCBI Taxonomy" id="391612"/>
    <lineage>
        <taxon>Bacteria</taxon>
        <taxon>Bacillati</taxon>
        <taxon>Cyanobacteriota</taxon>
        <taxon>Cyanophyceae</taxon>
        <taxon>Oscillatoriophycideae</taxon>
        <taxon>Chroococcales</taxon>
        <taxon>Aphanothecaceae</taxon>
        <taxon>Crocosphaera</taxon>
        <taxon>Crocosphaera chwakensis</taxon>
    </lineage>
</organism>